<name>A0A4Y2LHP6_ARAVE</name>
<accession>A0A4Y2LHP6</accession>
<comment type="caution">
    <text evidence="2">The sequence shown here is derived from an EMBL/GenBank/DDBJ whole genome shotgun (WGS) entry which is preliminary data.</text>
</comment>
<dbReference type="Proteomes" id="UP000499080">
    <property type="component" value="Unassembled WGS sequence"/>
</dbReference>
<dbReference type="AlphaFoldDB" id="A0A4Y2LHP6"/>
<sequence length="445" mass="49008">MDPSSASTNNISTGDSPAPSTFAVSSSILLNNRLPHGSNEHTAVGSNQVKEREGAVDETLVVIGAPNNHRSNVQGTATVEPSVDGVDATSPSGLGAQEPSVDQPSRSAPVSLVDQFLEIFTAKLSGTDHSGFEEIFIPILKRRLPTTNESLQKSIISYFESGGSFSQPILKHCALSDWVKESLIQDLSCGHYEDGNEITYPHFLKQLDKIVGHYQGPSLKQLLLAICDTVKKESFGLMELSDLLTFLLPRRDYDAVSTLLSSRSNWIACLQSKYLTHQLAKQKVSLSPKDQLFLSNAIARSRWRPCMITELGIGRLNKCLGQLATRVVEDQIEDLFPDYASSINGQLPSFFTYASPIETLEIFRSFLNSLPQVDRSSPSASTFNSFLQEIDIHTLWNESISKHFLDAITLLSEYKVDGPTAISAFKLLKEKKKKNPTHGKVLFMS</sequence>
<evidence type="ECO:0000313" key="3">
    <source>
        <dbReference type="Proteomes" id="UP000499080"/>
    </source>
</evidence>
<evidence type="ECO:0000313" key="2">
    <source>
        <dbReference type="EMBL" id="GBN13939.1"/>
    </source>
</evidence>
<reference evidence="2 3" key="1">
    <citation type="journal article" date="2019" name="Sci. Rep.">
        <title>Orb-weaving spider Araneus ventricosus genome elucidates the spidroin gene catalogue.</title>
        <authorList>
            <person name="Kono N."/>
            <person name="Nakamura H."/>
            <person name="Ohtoshi R."/>
            <person name="Moran D.A.P."/>
            <person name="Shinohara A."/>
            <person name="Yoshida Y."/>
            <person name="Fujiwara M."/>
            <person name="Mori M."/>
            <person name="Tomita M."/>
            <person name="Arakawa K."/>
        </authorList>
    </citation>
    <scope>NUCLEOTIDE SEQUENCE [LARGE SCALE GENOMIC DNA]</scope>
</reference>
<organism evidence="2 3">
    <name type="scientific">Araneus ventricosus</name>
    <name type="common">Orbweaver spider</name>
    <name type="synonym">Epeira ventricosa</name>
    <dbReference type="NCBI Taxonomy" id="182803"/>
    <lineage>
        <taxon>Eukaryota</taxon>
        <taxon>Metazoa</taxon>
        <taxon>Ecdysozoa</taxon>
        <taxon>Arthropoda</taxon>
        <taxon>Chelicerata</taxon>
        <taxon>Arachnida</taxon>
        <taxon>Araneae</taxon>
        <taxon>Araneomorphae</taxon>
        <taxon>Entelegynae</taxon>
        <taxon>Araneoidea</taxon>
        <taxon>Araneidae</taxon>
        <taxon>Araneus</taxon>
    </lineage>
</organism>
<proteinExistence type="predicted"/>
<feature type="compositionally biased region" description="Polar residues" evidence="1">
    <location>
        <begin position="68"/>
        <end position="79"/>
    </location>
</feature>
<protein>
    <submittedName>
        <fullName evidence="2">Uncharacterized protein</fullName>
    </submittedName>
</protein>
<evidence type="ECO:0000256" key="1">
    <source>
        <dbReference type="SAM" id="MobiDB-lite"/>
    </source>
</evidence>
<dbReference type="EMBL" id="BGPR01005845">
    <property type="protein sequence ID" value="GBN13939.1"/>
    <property type="molecule type" value="Genomic_DNA"/>
</dbReference>
<keyword evidence="3" id="KW-1185">Reference proteome</keyword>
<feature type="region of interest" description="Disordered" evidence="1">
    <location>
        <begin position="1"/>
        <end position="22"/>
    </location>
</feature>
<feature type="region of interest" description="Disordered" evidence="1">
    <location>
        <begin position="68"/>
        <end position="106"/>
    </location>
</feature>
<gene>
    <name evidence="2" type="ORF">AVEN_152813_1</name>
</gene>